<dbReference type="Gene3D" id="3.30.70.1910">
    <property type="match status" value="1"/>
</dbReference>
<dbReference type="Proteomes" id="UP000009199">
    <property type="component" value="Segment"/>
</dbReference>
<evidence type="ECO:0000313" key="1">
    <source>
        <dbReference type="EMBL" id="AFV51233.1"/>
    </source>
</evidence>
<proteinExistence type="predicted"/>
<keyword evidence="2" id="KW-1185">Reference proteome</keyword>
<name>K4NZ99_9VIRU</name>
<organism evidence="1 2">
    <name type="scientific">Sulfolobales Mexican rod-shaped virus 1</name>
    <dbReference type="NCBI Taxonomy" id="2848122"/>
    <lineage>
        <taxon>Viruses</taxon>
        <taxon>Adnaviria</taxon>
        <taxon>Zilligvirae</taxon>
        <taxon>Taleaviricota</taxon>
        <taxon>Tokiviricetes</taxon>
        <taxon>Ligamenvirales</taxon>
        <taxon>Rudiviridae</taxon>
        <taxon>Mexirudivirus</taxon>
        <taxon>Mexirudivirus azufresense</taxon>
        <taxon>Mexirudivirus SMRV1</taxon>
    </lineage>
</organism>
<dbReference type="EMBL" id="JX944686">
    <property type="protein sequence ID" value="AFV51233.1"/>
    <property type="molecule type" value="Genomic_DNA"/>
</dbReference>
<evidence type="ECO:0000313" key="2">
    <source>
        <dbReference type="Proteomes" id="UP000009199"/>
    </source>
</evidence>
<dbReference type="KEGG" id="vg:13997078"/>
<reference evidence="1 2" key="1">
    <citation type="journal article" date="2013" name="Genome Announc.">
        <title>Genome sequence of a novel archaeal rudivirus recovered from a mexican hot spring.</title>
        <authorList>
            <person name="Servin-Garciduenas L.E."/>
            <person name="Peng X."/>
            <person name="Garrett R.A."/>
            <person name="Martinez-Romero E."/>
        </authorList>
    </citation>
    <scope>NUCLEOTIDE SEQUENCE [LARGE SCALE GENOMIC DNA]</scope>
</reference>
<accession>K4NZ99</accession>
<protein>
    <submittedName>
        <fullName evidence="1">Replication protein</fullName>
    </submittedName>
</protein>
<sequence length="154" mass="18461">MITVRLLTYRDINTLIDFLVAYKQRLGSHYFAYFLTVDFAKEDEHEFLKRFYTLKRALNYVYVRDRTVIAIAREERYPDGRGFHAHILVITRAYVNFEKFLDHARRHALLRATFNMRYVEPQVENVLRVLAYVVKSREEVARAWEIVSGQKIII</sequence>